<dbReference type="AlphaFoldDB" id="A0A9W6BR88"/>
<feature type="region of interest" description="Disordered" evidence="1">
    <location>
        <begin position="116"/>
        <end position="136"/>
    </location>
</feature>
<feature type="transmembrane region" description="Helical" evidence="2">
    <location>
        <begin position="50"/>
        <end position="68"/>
    </location>
</feature>
<organism evidence="3 4">
    <name type="scientific">Pleodorina starrii</name>
    <dbReference type="NCBI Taxonomy" id="330485"/>
    <lineage>
        <taxon>Eukaryota</taxon>
        <taxon>Viridiplantae</taxon>
        <taxon>Chlorophyta</taxon>
        <taxon>core chlorophytes</taxon>
        <taxon>Chlorophyceae</taxon>
        <taxon>CS clade</taxon>
        <taxon>Chlamydomonadales</taxon>
        <taxon>Volvocaceae</taxon>
        <taxon>Pleodorina</taxon>
    </lineage>
</organism>
<sequence>MMNQITASLQSRPAATTRRPGTEPVAARHRSAAAAAHTPYTTIRAPLPNLALLVWAVLLFLGVSMQAARASASGELMMGAGRQQQAPVLSTVQAVQAAPVREASLQPLTGFQSQVAPQTDVRPPNMSPVPLRNMTLPRPATTAMAPCRMASRWSATAHAGVAPEAYVQV</sequence>
<accession>A0A9W6BR88</accession>
<keyword evidence="2" id="KW-0812">Transmembrane</keyword>
<name>A0A9W6BR88_9CHLO</name>
<evidence type="ECO:0000256" key="1">
    <source>
        <dbReference type="SAM" id="MobiDB-lite"/>
    </source>
</evidence>
<feature type="compositionally biased region" description="Polar residues" evidence="1">
    <location>
        <begin position="1"/>
        <end position="14"/>
    </location>
</feature>
<comment type="caution">
    <text evidence="3">The sequence shown here is derived from an EMBL/GenBank/DDBJ whole genome shotgun (WGS) entry which is preliminary data.</text>
</comment>
<dbReference type="EMBL" id="BRXU01000016">
    <property type="protein sequence ID" value="GLC56470.1"/>
    <property type="molecule type" value="Genomic_DNA"/>
</dbReference>
<evidence type="ECO:0000313" key="3">
    <source>
        <dbReference type="EMBL" id="GLC56470.1"/>
    </source>
</evidence>
<keyword evidence="2" id="KW-1133">Transmembrane helix</keyword>
<keyword evidence="4" id="KW-1185">Reference proteome</keyword>
<feature type="region of interest" description="Disordered" evidence="1">
    <location>
        <begin position="1"/>
        <end position="25"/>
    </location>
</feature>
<evidence type="ECO:0000313" key="4">
    <source>
        <dbReference type="Proteomes" id="UP001165080"/>
    </source>
</evidence>
<gene>
    <name evidence="3" type="primary">PLEST004015</name>
    <name evidence="3" type="ORF">PLESTB_001110400</name>
</gene>
<dbReference type="Proteomes" id="UP001165080">
    <property type="component" value="Unassembled WGS sequence"/>
</dbReference>
<keyword evidence="2" id="KW-0472">Membrane</keyword>
<protein>
    <submittedName>
        <fullName evidence="3">Uncharacterized protein</fullName>
    </submittedName>
</protein>
<proteinExistence type="predicted"/>
<reference evidence="3 4" key="1">
    <citation type="journal article" date="2023" name="Commun. Biol.">
        <title>Reorganization of the ancestral sex-determining regions during the evolution of trioecy in Pleodorina starrii.</title>
        <authorList>
            <person name="Takahashi K."/>
            <person name="Suzuki S."/>
            <person name="Kawai-Toyooka H."/>
            <person name="Yamamoto K."/>
            <person name="Hamaji T."/>
            <person name="Ootsuki R."/>
            <person name="Yamaguchi H."/>
            <person name="Kawachi M."/>
            <person name="Higashiyama T."/>
            <person name="Nozaki H."/>
        </authorList>
    </citation>
    <scope>NUCLEOTIDE SEQUENCE [LARGE SCALE GENOMIC DNA]</scope>
    <source>
        <strain evidence="3 4">NIES-4479</strain>
    </source>
</reference>
<evidence type="ECO:0000256" key="2">
    <source>
        <dbReference type="SAM" id="Phobius"/>
    </source>
</evidence>